<keyword evidence="3" id="KW-1133">Transmembrane helix</keyword>
<dbReference type="InterPro" id="IPR001107">
    <property type="entry name" value="Band_7"/>
</dbReference>
<feature type="coiled-coil region" evidence="2">
    <location>
        <begin position="223"/>
        <end position="270"/>
    </location>
</feature>
<feature type="transmembrane region" description="Helical" evidence="3">
    <location>
        <begin position="21"/>
        <end position="41"/>
    </location>
</feature>
<sequence>MRLELNIIVMAIKNSSGIGGLFKIIGALAAVIVIITIISSACKRIDAGHVGLVVKLYGSERGVQDVTEATGWVWYNPFTTQIEFPTFVQNVVFTRDATEGSRSNEEFRVTTKDGLVVSFDVSMNYRVAPNKAAEIFRKYRKPLEELDKTVMRNYMREAYNKVSGKYTAEQLYENKIQFQNESEAEIKSFLGREGFVVEQVVLLNELRLPQGVVDNINAKINARQIALKKEQEVAQERAEAQKEVEKAKGYAEAMRIRAEAESEYNRKLAESISPNLIEYEKIKKWNGQTPQYVGAGGGIIVQPK</sequence>
<dbReference type="EMBL" id="NKXO01000001">
    <property type="protein sequence ID" value="PKQ70875.1"/>
    <property type="molecule type" value="Genomic_DNA"/>
</dbReference>
<evidence type="ECO:0000259" key="4">
    <source>
        <dbReference type="SMART" id="SM00244"/>
    </source>
</evidence>
<dbReference type="InterPro" id="IPR036013">
    <property type="entry name" value="Band_7/SPFH_dom_sf"/>
</dbReference>
<dbReference type="AlphaFoldDB" id="A0A2N3IKM2"/>
<comment type="subcellular location">
    <subcellularLocation>
        <location evidence="1">Membrane</location>
        <topology evidence="1">Single-pass membrane protein</topology>
    </subcellularLocation>
</comment>
<protein>
    <submittedName>
        <fullName evidence="5">SPFH domain / Band 7 family</fullName>
    </submittedName>
</protein>
<keyword evidence="2" id="KW-0175">Coiled coil</keyword>
<dbReference type="Proteomes" id="UP000233387">
    <property type="component" value="Unassembled WGS sequence"/>
</dbReference>
<proteinExistence type="predicted"/>
<evidence type="ECO:0000313" key="6">
    <source>
        <dbReference type="Proteomes" id="UP000233387"/>
    </source>
</evidence>
<keyword evidence="3" id="KW-0812">Transmembrane</keyword>
<name>A0A2N3IKM2_9BACT</name>
<organism evidence="5 6">
    <name type="scientific">Raineya orbicola</name>
    <dbReference type="NCBI Taxonomy" id="2016530"/>
    <lineage>
        <taxon>Bacteria</taxon>
        <taxon>Pseudomonadati</taxon>
        <taxon>Bacteroidota</taxon>
        <taxon>Cytophagia</taxon>
        <taxon>Cytophagales</taxon>
        <taxon>Raineyaceae</taxon>
        <taxon>Raineya</taxon>
    </lineage>
</organism>
<gene>
    <name evidence="5" type="ORF">Rain11_0016</name>
</gene>
<accession>A0A2N3IKM2</accession>
<dbReference type="SMART" id="SM00244">
    <property type="entry name" value="PHB"/>
    <property type="match status" value="1"/>
</dbReference>
<feature type="domain" description="Band 7" evidence="4">
    <location>
        <begin position="40"/>
        <end position="220"/>
    </location>
</feature>
<evidence type="ECO:0000313" key="5">
    <source>
        <dbReference type="EMBL" id="PKQ70875.1"/>
    </source>
</evidence>
<evidence type="ECO:0000256" key="3">
    <source>
        <dbReference type="SAM" id="Phobius"/>
    </source>
</evidence>
<evidence type="ECO:0000256" key="1">
    <source>
        <dbReference type="ARBA" id="ARBA00004167"/>
    </source>
</evidence>
<dbReference type="PANTHER" id="PTHR42911:SF1">
    <property type="entry name" value="MODULATOR OF FTSH PROTEASE HFLC"/>
    <property type="match status" value="1"/>
</dbReference>
<dbReference type="GO" id="GO:0016020">
    <property type="term" value="C:membrane"/>
    <property type="evidence" value="ECO:0007669"/>
    <property type="project" value="UniProtKB-SubCell"/>
</dbReference>
<dbReference type="CDD" id="cd03401">
    <property type="entry name" value="SPFH_prohibitin"/>
    <property type="match status" value="1"/>
</dbReference>
<dbReference type="Pfam" id="PF01145">
    <property type="entry name" value="Band_7"/>
    <property type="match status" value="1"/>
</dbReference>
<keyword evidence="3" id="KW-0472">Membrane</keyword>
<reference evidence="5 6" key="1">
    <citation type="submission" date="2017-06" db="EMBL/GenBank/DDBJ databases">
        <title>Raineya orbicola gen. nov., sp. nov. a slightly thermophilic bacterium of the phylum Bacteroidetes and the description of Raineyaceae fam. nov.</title>
        <authorList>
            <person name="Albuquerque L."/>
            <person name="Polonia A.R.M."/>
            <person name="Barroso C."/>
            <person name="Froufe H.J.C."/>
            <person name="Lage O."/>
            <person name="Lobo-Da-Cunha A."/>
            <person name="Egas C."/>
            <person name="Da Costa M.S."/>
        </authorList>
    </citation>
    <scope>NUCLEOTIDE SEQUENCE [LARGE SCALE GENOMIC DNA]</scope>
    <source>
        <strain evidence="5 6">SPSPC-11</strain>
    </source>
</reference>
<dbReference type="SUPFAM" id="SSF117892">
    <property type="entry name" value="Band 7/SPFH domain"/>
    <property type="match status" value="1"/>
</dbReference>
<dbReference type="Gene3D" id="3.30.479.30">
    <property type="entry name" value="Band 7 domain"/>
    <property type="match status" value="1"/>
</dbReference>
<comment type="caution">
    <text evidence="5">The sequence shown here is derived from an EMBL/GenBank/DDBJ whole genome shotgun (WGS) entry which is preliminary data.</text>
</comment>
<keyword evidence="6" id="KW-1185">Reference proteome</keyword>
<evidence type="ECO:0000256" key="2">
    <source>
        <dbReference type="SAM" id="Coils"/>
    </source>
</evidence>
<dbReference type="PANTHER" id="PTHR42911">
    <property type="entry name" value="MODULATOR OF FTSH PROTEASE HFLC"/>
    <property type="match status" value="1"/>
</dbReference>
<dbReference type="InterPro" id="IPR000163">
    <property type="entry name" value="Prohibitin"/>
</dbReference>